<dbReference type="OrthoDB" id="254110at2"/>
<protein>
    <submittedName>
        <fullName evidence="2">Xylose isomerase-like TIM barrel</fullName>
    </submittedName>
</protein>
<organism evidence="2 3">
    <name type="scientific">Stieleria varia</name>
    <dbReference type="NCBI Taxonomy" id="2528005"/>
    <lineage>
        <taxon>Bacteria</taxon>
        <taxon>Pseudomonadati</taxon>
        <taxon>Planctomycetota</taxon>
        <taxon>Planctomycetia</taxon>
        <taxon>Pirellulales</taxon>
        <taxon>Pirellulaceae</taxon>
        <taxon>Stieleria</taxon>
    </lineage>
</organism>
<dbReference type="SUPFAM" id="SSF51658">
    <property type="entry name" value="Xylose isomerase-like"/>
    <property type="match status" value="1"/>
</dbReference>
<reference evidence="2 3" key="1">
    <citation type="submission" date="2019-02" db="EMBL/GenBank/DDBJ databases">
        <title>Deep-cultivation of Planctomycetes and their phenomic and genomic characterization uncovers novel biology.</title>
        <authorList>
            <person name="Wiegand S."/>
            <person name="Jogler M."/>
            <person name="Boedeker C."/>
            <person name="Pinto D."/>
            <person name="Vollmers J."/>
            <person name="Rivas-Marin E."/>
            <person name="Kohn T."/>
            <person name="Peeters S.H."/>
            <person name="Heuer A."/>
            <person name="Rast P."/>
            <person name="Oberbeckmann S."/>
            <person name="Bunk B."/>
            <person name="Jeske O."/>
            <person name="Meyerdierks A."/>
            <person name="Storesund J.E."/>
            <person name="Kallscheuer N."/>
            <person name="Luecker S."/>
            <person name="Lage O.M."/>
            <person name="Pohl T."/>
            <person name="Merkel B.J."/>
            <person name="Hornburger P."/>
            <person name="Mueller R.-W."/>
            <person name="Bruemmer F."/>
            <person name="Labrenz M."/>
            <person name="Spormann A.M."/>
            <person name="Op Den Camp H."/>
            <person name="Overmann J."/>
            <person name="Amann R."/>
            <person name="Jetten M.S.M."/>
            <person name="Mascher T."/>
            <person name="Medema M.H."/>
            <person name="Devos D.P."/>
            <person name="Kaster A.-K."/>
            <person name="Ovreas L."/>
            <person name="Rohde M."/>
            <person name="Galperin M.Y."/>
            <person name="Jogler C."/>
        </authorList>
    </citation>
    <scope>NUCLEOTIDE SEQUENCE [LARGE SCALE GENOMIC DNA]</scope>
    <source>
        <strain evidence="2 3">Pla52n</strain>
    </source>
</reference>
<evidence type="ECO:0000313" key="3">
    <source>
        <dbReference type="Proteomes" id="UP000320176"/>
    </source>
</evidence>
<sequence>MIPGFHTISLLLHDEVTAIEQLAVLGFKAVAIRPRLSGLHLSLPDFDEQAKRIADAAEKHQLELVLDLSGSFLEDPFRARGSSLVSTDTNESSRAAQSLKTWIDVSPLLSVKVISFSSGPRTGDVAENAGGALERLAHALEPLLHVADANEVRLAVRPATADVIGSVAQYERFLQWLSPDSSLSVAPDVGEMLLGGEFPVGERLARHHRRMACLYLCEPESESEQARDQRIGRGDIDLMRVWGAVEASGFDGPAIFRVFGHSERGLDLASETIQMLQSPH</sequence>
<gene>
    <name evidence="2" type="ORF">Pla52n_06960</name>
</gene>
<dbReference type="InterPro" id="IPR036237">
    <property type="entry name" value="Xyl_isomerase-like_sf"/>
</dbReference>
<evidence type="ECO:0000259" key="1">
    <source>
        <dbReference type="Pfam" id="PF01261"/>
    </source>
</evidence>
<proteinExistence type="predicted"/>
<dbReference type="EMBL" id="SJPN01000001">
    <property type="protein sequence ID" value="TWU08114.1"/>
    <property type="molecule type" value="Genomic_DNA"/>
</dbReference>
<dbReference type="RefSeq" id="WP_146518215.1">
    <property type="nucleotide sequence ID" value="NZ_CP151726.1"/>
</dbReference>
<dbReference type="Gene3D" id="3.20.20.150">
    <property type="entry name" value="Divalent-metal-dependent TIM barrel enzymes"/>
    <property type="match status" value="1"/>
</dbReference>
<dbReference type="PANTHER" id="PTHR12110:SF21">
    <property type="entry name" value="XYLOSE ISOMERASE-LIKE TIM BARREL DOMAIN-CONTAINING PROTEIN"/>
    <property type="match status" value="1"/>
</dbReference>
<evidence type="ECO:0000313" key="2">
    <source>
        <dbReference type="EMBL" id="TWU08114.1"/>
    </source>
</evidence>
<dbReference type="InterPro" id="IPR050312">
    <property type="entry name" value="IolE/XylAMocC-like"/>
</dbReference>
<keyword evidence="3" id="KW-1185">Reference proteome</keyword>
<comment type="caution">
    <text evidence="2">The sequence shown here is derived from an EMBL/GenBank/DDBJ whole genome shotgun (WGS) entry which is preliminary data.</text>
</comment>
<dbReference type="PANTHER" id="PTHR12110">
    <property type="entry name" value="HYDROXYPYRUVATE ISOMERASE"/>
    <property type="match status" value="1"/>
</dbReference>
<dbReference type="Pfam" id="PF01261">
    <property type="entry name" value="AP_endonuc_2"/>
    <property type="match status" value="1"/>
</dbReference>
<dbReference type="GO" id="GO:0016853">
    <property type="term" value="F:isomerase activity"/>
    <property type="evidence" value="ECO:0007669"/>
    <property type="project" value="UniProtKB-KW"/>
</dbReference>
<dbReference type="Proteomes" id="UP000320176">
    <property type="component" value="Unassembled WGS sequence"/>
</dbReference>
<dbReference type="InterPro" id="IPR013022">
    <property type="entry name" value="Xyl_isomerase-like_TIM-brl"/>
</dbReference>
<dbReference type="AlphaFoldDB" id="A0A5C6BC55"/>
<accession>A0A5C6BC55</accession>
<keyword evidence="2" id="KW-0413">Isomerase</keyword>
<name>A0A5C6BC55_9BACT</name>
<feature type="domain" description="Xylose isomerase-like TIM barrel" evidence="1">
    <location>
        <begin position="20"/>
        <end position="277"/>
    </location>
</feature>